<evidence type="ECO:0000256" key="10">
    <source>
        <dbReference type="ARBA" id="ARBA00023136"/>
    </source>
</evidence>
<dbReference type="PANTHER" id="PTHR31462">
    <property type="entry name" value="ENDOSOMAL/LYSOSOMAL POTASSIUM CHANNEL TMEM175"/>
    <property type="match status" value="1"/>
</dbReference>
<evidence type="ECO:0000256" key="3">
    <source>
        <dbReference type="ARBA" id="ARBA00022448"/>
    </source>
</evidence>
<evidence type="ECO:0000256" key="5">
    <source>
        <dbReference type="ARBA" id="ARBA00022692"/>
    </source>
</evidence>
<feature type="transmembrane region" description="Helical" evidence="13">
    <location>
        <begin position="45"/>
        <end position="62"/>
    </location>
</feature>
<keyword evidence="8 13" id="KW-1133">Transmembrane helix</keyword>
<feature type="transmembrane region" description="Helical" evidence="13">
    <location>
        <begin position="156"/>
        <end position="189"/>
    </location>
</feature>
<comment type="similarity">
    <text evidence="2">Belongs to the TMEM175 family.</text>
</comment>
<comment type="caution">
    <text evidence="14">The sequence shown here is derived from an EMBL/GenBank/DDBJ whole genome shotgun (WGS) entry which is preliminary data.</text>
</comment>
<protein>
    <recommendedName>
        <fullName evidence="16">DUF1211 domain-containing membrane protein</fullName>
    </recommendedName>
</protein>
<dbReference type="Proteomes" id="UP000282574">
    <property type="component" value="Unassembled WGS sequence"/>
</dbReference>
<gene>
    <name evidence="14" type="ORF">DSM107010_00440</name>
</gene>
<keyword evidence="3" id="KW-0813">Transport</keyword>
<evidence type="ECO:0000256" key="1">
    <source>
        <dbReference type="ARBA" id="ARBA00004141"/>
    </source>
</evidence>
<dbReference type="GO" id="GO:0016020">
    <property type="term" value="C:membrane"/>
    <property type="evidence" value="ECO:0007669"/>
    <property type="project" value="UniProtKB-SubCell"/>
</dbReference>
<evidence type="ECO:0000256" key="13">
    <source>
        <dbReference type="SAM" id="Phobius"/>
    </source>
</evidence>
<keyword evidence="5 13" id="KW-0812">Transmembrane</keyword>
<evidence type="ECO:0000256" key="7">
    <source>
        <dbReference type="ARBA" id="ARBA00022958"/>
    </source>
</evidence>
<dbReference type="Pfam" id="PF06736">
    <property type="entry name" value="TMEM175"/>
    <property type="match status" value="1"/>
</dbReference>
<comment type="catalytic activity">
    <reaction evidence="12">
        <text>K(+)(in) = K(+)(out)</text>
        <dbReference type="Rhea" id="RHEA:29463"/>
        <dbReference type="ChEBI" id="CHEBI:29103"/>
    </reaction>
</comment>
<evidence type="ECO:0000313" key="15">
    <source>
        <dbReference type="Proteomes" id="UP000282574"/>
    </source>
</evidence>
<evidence type="ECO:0008006" key="16">
    <source>
        <dbReference type="Google" id="ProtNLM"/>
    </source>
</evidence>
<sequence>MNTTRLEAFSDGVFAIATTLLVLEIKVPPPDTALGAELLQLWPSYLAYVASFVGIGTIWINHHGMFQHIVRVNGTLLLLNVLLLMLIAFLPFPTAVLAEAFHRGTDEPVAAAFYGGIFTVIGIFVTSMWWYAARGHRLLDPHLPVNKARQIERQFLIGPIAYAIATVVALIVPWLALLLFILLSLFYIWPRWGHESAPSHIGDPTTSREHSEGG</sequence>
<comment type="subcellular location">
    <subcellularLocation>
        <location evidence="1">Membrane</location>
        <topology evidence="1">Multi-pass membrane protein</topology>
    </subcellularLocation>
</comment>
<dbReference type="PANTHER" id="PTHR31462:SF5">
    <property type="entry name" value="ENDOSOMAL_LYSOSOMAL PROTON CHANNEL TMEM175"/>
    <property type="match status" value="1"/>
</dbReference>
<keyword evidence="6" id="KW-0631">Potassium channel</keyword>
<dbReference type="AlphaFoldDB" id="A0AB37USX1"/>
<evidence type="ECO:0000256" key="12">
    <source>
        <dbReference type="ARBA" id="ARBA00034430"/>
    </source>
</evidence>
<evidence type="ECO:0000313" key="14">
    <source>
        <dbReference type="EMBL" id="RUT14498.1"/>
    </source>
</evidence>
<keyword evidence="15" id="KW-1185">Reference proteome</keyword>
<keyword evidence="10 13" id="KW-0472">Membrane</keyword>
<name>A0AB37USX1_9CYAN</name>
<proteinExistence type="inferred from homology"/>
<evidence type="ECO:0000256" key="9">
    <source>
        <dbReference type="ARBA" id="ARBA00023065"/>
    </source>
</evidence>
<evidence type="ECO:0000256" key="2">
    <source>
        <dbReference type="ARBA" id="ARBA00006920"/>
    </source>
</evidence>
<keyword evidence="11" id="KW-0407">Ion channel</keyword>
<reference evidence="14 15" key="1">
    <citation type="journal article" date="2019" name="Genome Biol. Evol.">
        <title>Day and night: Metabolic profiles and evolutionary relationships of six axenic non-marine cyanobacteria.</title>
        <authorList>
            <person name="Will S.E."/>
            <person name="Henke P."/>
            <person name="Boedeker C."/>
            <person name="Huang S."/>
            <person name="Brinkmann H."/>
            <person name="Rohde M."/>
            <person name="Jarek M."/>
            <person name="Friedl T."/>
            <person name="Seufert S."/>
            <person name="Schumacher M."/>
            <person name="Overmann J."/>
            <person name="Neumann-Schaal M."/>
            <person name="Petersen J."/>
        </authorList>
    </citation>
    <scope>NUCLEOTIDE SEQUENCE [LARGE SCALE GENOMIC DNA]</scope>
    <source>
        <strain evidence="14 15">SAG 39.79</strain>
    </source>
</reference>
<dbReference type="GO" id="GO:0015252">
    <property type="term" value="F:proton channel activity"/>
    <property type="evidence" value="ECO:0007669"/>
    <property type="project" value="InterPro"/>
</dbReference>
<dbReference type="GO" id="GO:0005267">
    <property type="term" value="F:potassium channel activity"/>
    <property type="evidence" value="ECO:0007669"/>
    <property type="project" value="UniProtKB-KW"/>
</dbReference>
<dbReference type="RefSeq" id="WP_106167102.1">
    <property type="nucleotide sequence ID" value="NZ_JAVKZF010000005.1"/>
</dbReference>
<organism evidence="14 15">
    <name type="scientific">Chroococcidiopsis cubana SAG 39.79</name>
    <dbReference type="NCBI Taxonomy" id="388085"/>
    <lineage>
        <taxon>Bacteria</taxon>
        <taxon>Bacillati</taxon>
        <taxon>Cyanobacteriota</taxon>
        <taxon>Cyanophyceae</taxon>
        <taxon>Chroococcidiopsidales</taxon>
        <taxon>Chroococcidiopsidaceae</taxon>
        <taxon>Chroococcidiopsis</taxon>
    </lineage>
</organism>
<evidence type="ECO:0000256" key="8">
    <source>
        <dbReference type="ARBA" id="ARBA00022989"/>
    </source>
</evidence>
<feature type="transmembrane region" description="Helical" evidence="13">
    <location>
        <begin position="112"/>
        <end position="132"/>
    </location>
</feature>
<keyword evidence="4" id="KW-0633">Potassium transport</keyword>
<accession>A0AB37USX1</accession>
<feature type="transmembrane region" description="Helical" evidence="13">
    <location>
        <begin position="74"/>
        <end position="92"/>
    </location>
</feature>
<keyword evidence="7" id="KW-0630">Potassium</keyword>
<evidence type="ECO:0000256" key="11">
    <source>
        <dbReference type="ARBA" id="ARBA00023303"/>
    </source>
</evidence>
<dbReference type="InterPro" id="IPR010617">
    <property type="entry name" value="TMEM175-like"/>
</dbReference>
<dbReference type="EMBL" id="RSCK01000001">
    <property type="protein sequence ID" value="RUT14498.1"/>
    <property type="molecule type" value="Genomic_DNA"/>
</dbReference>
<evidence type="ECO:0000256" key="4">
    <source>
        <dbReference type="ARBA" id="ARBA00022538"/>
    </source>
</evidence>
<keyword evidence="9" id="KW-0406">Ion transport</keyword>
<evidence type="ECO:0000256" key="6">
    <source>
        <dbReference type="ARBA" id="ARBA00022826"/>
    </source>
</evidence>